<protein>
    <submittedName>
        <fullName evidence="2">Uncharacterized protein</fullName>
    </submittedName>
</protein>
<comment type="caution">
    <text evidence="2">The sequence shown here is derived from an EMBL/GenBank/DDBJ whole genome shotgun (WGS) entry which is preliminary data.</text>
</comment>
<name>A0A9P7YK87_9HELO</name>
<accession>A0A9P7YK87</accession>
<evidence type="ECO:0000313" key="3">
    <source>
        <dbReference type="Proteomes" id="UP000824998"/>
    </source>
</evidence>
<dbReference type="AlphaFoldDB" id="A0A9P7YK87"/>
<proteinExistence type="predicted"/>
<organism evidence="2 3">
    <name type="scientific">Amylocarpus encephaloides</name>
    <dbReference type="NCBI Taxonomy" id="45428"/>
    <lineage>
        <taxon>Eukaryota</taxon>
        <taxon>Fungi</taxon>
        <taxon>Dikarya</taxon>
        <taxon>Ascomycota</taxon>
        <taxon>Pezizomycotina</taxon>
        <taxon>Leotiomycetes</taxon>
        <taxon>Helotiales</taxon>
        <taxon>Helotiales incertae sedis</taxon>
        <taxon>Amylocarpus</taxon>
    </lineage>
</organism>
<evidence type="ECO:0000313" key="2">
    <source>
        <dbReference type="EMBL" id="KAG9234543.1"/>
    </source>
</evidence>
<sequence length="459" mass="50178">MAATTSSSWTSPEAAKKAHLERLQANAGHIHVMESPFFPHNLSQYLEHERKWIEQNAEDMVSRLEKRQGDKRDVAINLQHSNDPAVLFNKGEVKAGGAGKAARTIRTLAEDMEIWTLEYLDKEQRRDTGTIGGFGIRACWPEQNELKAEGEHRQIVFGERRLPLPRKDEYSSESLKIQFQGNKNVSDIVRASGDDIAWYERAPIQLHGLDRLESTTKEFRSEEKTWTVKGSITPPRPNSFKASSTMHQGSPSRRGGRRSSFAVNMLDIRAFSRAIATIEMGRTPPPLNVFASNFTPGADSNTHATTASNTGSNITPPRNKNLAAPQTAQPARTGGIGDGSQNFTPQAEKRGARNNAAGLGTHRSHSPGLATSASRAVSCHRRRGGPFGRLANQGRGGSIGTVEGLDGTASSESTSSAGARKTSGEAREETARQADMFDDFESEEDFLIQKGMGDLLKEL</sequence>
<feature type="region of interest" description="Disordered" evidence="1">
    <location>
        <begin position="300"/>
        <end position="438"/>
    </location>
</feature>
<feature type="compositionally biased region" description="Low complexity" evidence="1">
    <location>
        <begin position="407"/>
        <end position="419"/>
    </location>
</feature>
<keyword evidence="3" id="KW-1185">Reference proteome</keyword>
<feature type="region of interest" description="Disordered" evidence="1">
    <location>
        <begin position="222"/>
        <end position="260"/>
    </location>
</feature>
<dbReference type="Proteomes" id="UP000824998">
    <property type="component" value="Unassembled WGS sequence"/>
</dbReference>
<feature type="compositionally biased region" description="Basic and acidic residues" evidence="1">
    <location>
        <begin position="422"/>
        <end position="432"/>
    </location>
</feature>
<feature type="compositionally biased region" description="Polar residues" evidence="1">
    <location>
        <begin position="300"/>
        <end position="330"/>
    </location>
</feature>
<reference evidence="2" key="1">
    <citation type="journal article" date="2021" name="IMA Fungus">
        <title>Genomic characterization of three marine fungi, including Emericellopsis atlantica sp. nov. with signatures of a generalist lifestyle and marine biomass degradation.</title>
        <authorList>
            <person name="Hagestad O.C."/>
            <person name="Hou L."/>
            <person name="Andersen J.H."/>
            <person name="Hansen E.H."/>
            <person name="Altermark B."/>
            <person name="Li C."/>
            <person name="Kuhnert E."/>
            <person name="Cox R.J."/>
            <person name="Crous P.W."/>
            <person name="Spatafora J.W."/>
            <person name="Lail K."/>
            <person name="Amirebrahimi M."/>
            <person name="Lipzen A."/>
            <person name="Pangilinan J."/>
            <person name="Andreopoulos W."/>
            <person name="Hayes R.D."/>
            <person name="Ng V."/>
            <person name="Grigoriev I.V."/>
            <person name="Jackson S.A."/>
            <person name="Sutton T.D.S."/>
            <person name="Dobson A.D.W."/>
            <person name="Rama T."/>
        </authorList>
    </citation>
    <scope>NUCLEOTIDE SEQUENCE</scope>
    <source>
        <strain evidence="2">TRa018bII</strain>
    </source>
</reference>
<gene>
    <name evidence="2" type="ORF">BJ875DRAFT_441157</name>
</gene>
<evidence type="ECO:0000256" key="1">
    <source>
        <dbReference type="SAM" id="MobiDB-lite"/>
    </source>
</evidence>
<dbReference type="OrthoDB" id="3556970at2759"/>
<dbReference type="EMBL" id="MU251459">
    <property type="protein sequence ID" value="KAG9234543.1"/>
    <property type="molecule type" value="Genomic_DNA"/>
</dbReference>